<dbReference type="RefSeq" id="WP_078693621.1">
    <property type="nucleotide sequence ID" value="NZ_FUWX01000008.1"/>
</dbReference>
<dbReference type="InterPro" id="IPR010156">
    <property type="entry name" value="CRISPR-assoc_prot_Cas6"/>
</dbReference>
<organism evidence="3 4">
    <name type="scientific">Cetobacterium ceti</name>
    <dbReference type="NCBI Taxonomy" id="180163"/>
    <lineage>
        <taxon>Bacteria</taxon>
        <taxon>Fusobacteriati</taxon>
        <taxon>Fusobacteriota</taxon>
        <taxon>Fusobacteriia</taxon>
        <taxon>Fusobacteriales</taxon>
        <taxon>Fusobacteriaceae</taxon>
        <taxon>Cetobacterium</taxon>
    </lineage>
</organism>
<dbReference type="STRING" id="180163.SAMN02745174_01122"/>
<gene>
    <name evidence="3" type="ORF">SAMN02745174_01122</name>
</gene>
<evidence type="ECO:0000313" key="4">
    <source>
        <dbReference type="Proteomes" id="UP000191153"/>
    </source>
</evidence>
<evidence type="ECO:0000256" key="1">
    <source>
        <dbReference type="ARBA" id="ARBA00023118"/>
    </source>
</evidence>
<dbReference type="Pfam" id="PF01881">
    <property type="entry name" value="Cas_Cas6_C"/>
    <property type="match status" value="1"/>
</dbReference>
<dbReference type="NCBIfam" id="TIGR01877">
    <property type="entry name" value="cas_cas6"/>
    <property type="match status" value="1"/>
</dbReference>
<dbReference type="PANTHER" id="PTHR36984">
    <property type="entry name" value="CRISPR-ASSOCIATED ENDORIBONUCLEASE CAS6 1"/>
    <property type="match status" value="1"/>
</dbReference>
<protein>
    <submittedName>
        <fullName evidence="3">CRISPR-associated endoribonuclease Cas6</fullName>
    </submittedName>
</protein>
<dbReference type="InterPro" id="IPR049435">
    <property type="entry name" value="Cas_Cas6_C"/>
</dbReference>
<dbReference type="EMBL" id="FUWX01000008">
    <property type="protein sequence ID" value="SJZ63781.1"/>
    <property type="molecule type" value="Genomic_DNA"/>
</dbReference>
<dbReference type="PANTHER" id="PTHR36984:SF3">
    <property type="entry name" value="CRISPR-ASSOCIATED ENDORIBONUCLEASE CAS6"/>
    <property type="match status" value="1"/>
</dbReference>
<sequence>MRFEITFYLEKRGIPMDYRSGLLSFFKKALENYDKDIFQMIYGVGQKKDITFSPFILCEQITKTEIHLKNNILKVFYSVEDQLLGLHIFNSFLNIREQIYPFFNNKITLLKIIKLKEKEIKEETVFFKIMSPVIIREQISPKKSWYYLLDNNGVDILKKNLIYSLKNKFPEKYLDQLEIVPLDIKKTITSFYGIKMMGSLGIVKVKGKKEILNYLYKSGISTSRKSSGFGMVDILD</sequence>
<evidence type="ECO:0000313" key="3">
    <source>
        <dbReference type="EMBL" id="SJZ63781.1"/>
    </source>
</evidence>
<dbReference type="AlphaFoldDB" id="A0A1T4MA68"/>
<dbReference type="Gene3D" id="3.30.70.1900">
    <property type="match status" value="1"/>
</dbReference>
<dbReference type="GO" id="GO:0051607">
    <property type="term" value="P:defense response to virus"/>
    <property type="evidence" value="ECO:0007669"/>
    <property type="project" value="UniProtKB-KW"/>
</dbReference>
<dbReference type="Gene3D" id="3.30.70.1890">
    <property type="match status" value="1"/>
</dbReference>
<dbReference type="GO" id="GO:0016788">
    <property type="term" value="F:hydrolase activity, acting on ester bonds"/>
    <property type="evidence" value="ECO:0007669"/>
    <property type="project" value="InterPro"/>
</dbReference>
<proteinExistence type="predicted"/>
<keyword evidence="4" id="KW-1185">Reference proteome</keyword>
<keyword evidence="1" id="KW-0051">Antiviral defense</keyword>
<dbReference type="OrthoDB" id="45555at2"/>
<evidence type="ECO:0000259" key="2">
    <source>
        <dbReference type="Pfam" id="PF01881"/>
    </source>
</evidence>
<accession>A0A1T4MA68</accession>
<reference evidence="3 4" key="1">
    <citation type="submission" date="2017-02" db="EMBL/GenBank/DDBJ databases">
        <authorList>
            <person name="Peterson S.W."/>
        </authorList>
    </citation>
    <scope>NUCLEOTIDE SEQUENCE [LARGE SCALE GENOMIC DNA]</scope>
    <source>
        <strain evidence="3 4">ATCC 700028</strain>
    </source>
</reference>
<dbReference type="Proteomes" id="UP000191153">
    <property type="component" value="Unassembled WGS sequence"/>
</dbReference>
<feature type="domain" description="CRISPR associated protein Cas6 C-terminal" evidence="2">
    <location>
        <begin position="115"/>
        <end position="234"/>
    </location>
</feature>
<name>A0A1T4MA68_9FUSO</name>
<dbReference type="InterPro" id="IPR045747">
    <property type="entry name" value="CRISPR-assoc_prot_Cas6_N_sf"/>
</dbReference>